<evidence type="ECO:0000313" key="1">
    <source>
        <dbReference type="EMBL" id="KAK9139272.1"/>
    </source>
</evidence>
<evidence type="ECO:0000313" key="2">
    <source>
        <dbReference type="Proteomes" id="UP001419268"/>
    </source>
</evidence>
<protein>
    <submittedName>
        <fullName evidence="1">Uncharacterized protein</fullName>
    </submittedName>
</protein>
<organism evidence="1 2">
    <name type="scientific">Stephania cephalantha</name>
    <dbReference type="NCBI Taxonomy" id="152367"/>
    <lineage>
        <taxon>Eukaryota</taxon>
        <taxon>Viridiplantae</taxon>
        <taxon>Streptophyta</taxon>
        <taxon>Embryophyta</taxon>
        <taxon>Tracheophyta</taxon>
        <taxon>Spermatophyta</taxon>
        <taxon>Magnoliopsida</taxon>
        <taxon>Ranunculales</taxon>
        <taxon>Menispermaceae</taxon>
        <taxon>Menispermoideae</taxon>
        <taxon>Cissampelideae</taxon>
        <taxon>Stephania</taxon>
    </lineage>
</organism>
<comment type="caution">
    <text evidence="1">The sequence shown here is derived from an EMBL/GenBank/DDBJ whole genome shotgun (WGS) entry which is preliminary data.</text>
</comment>
<dbReference type="EMBL" id="JBBNAG010000004">
    <property type="protein sequence ID" value="KAK9139272.1"/>
    <property type="molecule type" value="Genomic_DNA"/>
</dbReference>
<gene>
    <name evidence="1" type="ORF">Scep_008953</name>
</gene>
<keyword evidence="2" id="KW-1185">Reference proteome</keyword>
<accession>A0AAP0JSD6</accession>
<reference evidence="1 2" key="1">
    <citation type="submission" date="2024-01" db="EMBL/GenBank/DDBJ databases">
        <title>Genome assemblies of Stephania.</title>
        <authorList>
            <person name="Yang L."/>
        </authorList>
    </citation>
    <scope>NUCLEOTIDE SEQUENCE [LARGE SCALE GENOMIC DNA]</scope>
    <source>
        <strain evidence="1">JXDWG</strain>
        <tissue evidence="1">Leaf</tissue>
    </source>
</reference>
<sequence length="105" mass="12369">MTTRFLNDLFYSPIDPLKFTKAAHTVLHDDESKIKASFPKSGRIFPCWNQHHKVGPYANWRAILKKWRVWNSLRKMRTINCKEETLAIYKAIDEYLQANPDAFAN</sequence>
<dbReference type="AlphaFoldDB" id="A0AAP0JSD6"/>
<dbReference type="Proteomes" id="UP001419268">
    <property type="component" value="Unassembled WGS sequence"/>
</dbReference>
<name>A0AAP0JSD6_9MAGN</name>
<proteinExistence type="predicted"/>